<keyword evidence="2" id="KW-1185">Reference proteome</keyword>
<keyword evidence="1" id="KW-1133">Transmembrane helix</keyword>
<proteinExistence type="predicted"/>
<protein>
    <submittedName>
        <fullName evidence="3">Uncharacterized protein</fullName>
    </submittedName>
</protein>
<organism evidence="2 3">
    <name type="scientific">Trichobilharzia regenti</name>
    <name type="common">Nasal bird schistosome</name>
    <dbReference type="NCBI Taxonomy" id="157069"/>
    <lineage>
        <taxon>Eukaryota</taxon>
        <taxon>Metazoa</taxon>
        <taxon>Spiralia</taxon>
        <taxon>Lophotrochozoa</taxon>
        <taxon>Platyhelminthes</taxon>
        <taxon>Trematoda</taxon>
        <taxon>Digenea</taxon>
        <taxon>Strigeidida</taxon>
        <taxon>Schistosomatoidea</taxon>
        <taxon>Schistosomatidae</taxon>
        <taxon>Trichobilharzia</taxon>
    </lineage>
</organism>
<evidence type="ECO:0000256" key="1">
    <source>
        <dbReference type="SAM" id="Phobius"/>
    </source>
</evidence>
<reference evidence="2" key="1">
    <citation type="submission" date="2022-06" db="EMBL/GenBank/DDBJ databases">
        <authorList>
            <person name="Berger JAMES D."/>
            <person name="Berger JAMES D."/>
        </authorList>
    </citation>
    <scope>NUCLEOTIDE SEQUENCE [LARGE SCALE GENOMIC DNA]</scope>
</reference>
<sequence length="132" mass="15194">MGHQLVRNAWILRYKQINIVWVFPAFIYHVPTYILQWFLTMLFHKCLRILPKVVHCKYSLAIERSAIDKLRSSNKDVIVDCTAKEGVAFLAMNYQTKKNALSKSFVSSLSEAVKELEMDSKSKVAIICSLVL</sequence>
<evidence type="ECO:0000313" key="2">
    <source>
        <dbReference type="Proteomes" id="UP000050795"/>
    </source>
</evidence>
<keyword evidence="1" id="KW-0812">Transmembrane</keyword>
<feature type="transmembrane region" description="Helical" evidence="1">
    <location>
        <begin position="20"/>
        <end position="43"/>
    </location>
</feature>
<dbReference type="WBParaSite" id="TREG1_74890.1">
    <property type="protein sequence ID" value="TREG1_74890.1"/>
    <property type="gene ID" value="TREG1_74890"/>
</dbReference>
<keyword evidence="1" id="KW-0472">Membrane</keyword>
<name>A0AA85K931_TRIRE</name>
<dbReference type="Gene3D" id="3.90.226.10">
    <property type="entry name" value="2-enoyl-CoA Hydratase, Chain A, domain 1"/>
    <property type="match status" value="1"/>
</dbReference>
<dbReference type="Proteomes" id="UP000050795">
    <property type="component" value="Unassembled WGS sequence"/>
</dbReference>
<evidence type="ECO:0000313" key="3">
    <source>
        <dbReference type="WBParaSite" id="TREG1_74890.1"/>
    </source>
</evidence>
<dbReference type="SUPFAM" id="SSF52096">
    <property type="entry name" value="ClpP/crotonase"/>
    <property type="match status" value="1"/>
</dbReference>
<dbReference type="AlphaFoldDB" id="A0AA85K931"/>
<reference evidence="3" key="2">
    <citation type="submission" date="2023-11" db="UniProtKB">
        <authorList>
            <consortium name="WormBaseParasite"/>
        </authorList>
    </citation>
    <scope>IDENTIFICATION</scope>
</reference>
<accession>A0AA85K931</accession>
<dbReference type="InterPro" id="IPR029045">
    <property type="entry name" value="ClpP/crotonase-like_dom_sf"/>
</dbReference>